<evidence type="ECO:0000256" key="1">
    <source>
        <dbReference type="SAM" id="SignalP"/>
    </source>
</evidence>
<evidence type="ECO:0008006" key="4">
    <source>
        <dbReference type="Google" id="ProtNLM"/>
    </source>
</evidence>
<proteinExistence type="predicted"/>
<gene>
    <name evidence="2" type="ORF">FIV53_02695</name>
</gene>
<dbReference type="RefSeq" id="WP_208664727.1">
    <property type="nucleotide sequence ID" value="NZ_CP041147.1"/>
</dbReference>
<dbReference type="Proteomes" id="UP000315201">
    <property type="component" value="Chromosome"/>
</dbReference>
<evidence type="ECO:0000313" key="3">
    <source>
        <dbReference type="Proteomes" id="UP000315201"/>
    </source>
</evidence>
<protein>
    <recommendedName>
        <fullName evidence="4">Lipoprotein</fullName>
    </recommendedName>
</protein>
<evidence type="ECO:0000313" key="2">
    <source>
        <dbReference type="EMBL" id="QDF65181.1"/>
    </source>
</evidence>
<accession>A0A4Y6I715</accession>
<keyword evidence="1" id="KW-0732">Signal</keyword>
<name>A0A4Y6I715_9MOLU</name>
<keyword evidence="3" id="KW-1185">Reference proteome</keyword>
<sequence>MKRIFKFSWTLLLGCLIPFSCQNNSNLENNKNVKTTYLNSINKNQQIELNNLLKHITEPKKSSYTKNTELLSLINSHKNAIKTFTDTLEYKNFSWNEQATISNILNNSVLLNIIKMNLYSIYLMQYQTYHNFIMYRNYVPIFNQSQYDIAVTENNEEYEKYTDPFNKHNSDNKSIGKDIEFNPEFNIAENVYKLYYNFNASNESLSYLYNLEKAFSLNNPNWKNNKKFKSLNQIVDNSKLISDTLNWNNKTLKLWSYHGLMPSFKGYKINSEGNKNNYYISLNIPKNQINNFGNYLIRINKEEKEILKQGSEVETHFESNYINFAYLPKLKTFEEYSHFIETKLKQIDLSNWLIKDRWTVNQNYFELPSDFRNKLNSLLQEFNDANSQGQALSLNLWLALYTANTFDLDFWNDIEESKKLLLNDYDNTEDEKVVLNIKLPKSDKQQLFIINSVNINNFSLKKQQDLIWNEAVWPQMDSIENEFNWNYDINKPVVILQPSFVHPFNNPFWGYSKQQYKPHFENIQDLNNPYYGTERYGFDDLENIYIEE</sequence>
<feature type="signal peptide" evidence="1">
    <location>
        <begin position="1"/>
        <end position="23"/>
    </location>
</feature>
<dbReference type="EMBL" id="CP041147">
    <property type="protein sequence ID" value="QDF65181.1"/>
    <property type="molecule type" value="Genomic_DNA"/>
</dbReference>
<reference evidence="2 3" key="1">
    <citation type="submission" date="2019-06" db="EMBL/GenBank/DDBJ databases">
        <title>Mycoplasma nasistruthionis sp. nov. str Ms03.</title>
        <authorList>
            <person name="Botes A."/>
        </authorList>
    </citation>
    <scope>NUCLEOTIDE SEQUENCE [LARGE SCALE GENOMIC DNA]</scope>
    <source>
        <strain evidence="2 3">Ms03</strain>
    </source>
</reference>
<feature type="chain" id="PRO_5021248562" description="Lipoprotein" evidence="1">
    <location>
        <begin position="24"/>
        <end position="548"/>
    </location>
</feature>
<dbReference type="AlphaFoldDB" id="A0A4Y6I715"/>
<organism evidence="2 3">
    <name type="scientific">Mycoplasma nasistruthionis</name>
    <dbReference type="NCBI Taxonomy" id="353852"/>
    <lineage>
        <taxon>Bacteria</taxon>
        <taxon>Bacillati</taxon>
        <taxon>Mycoplasmatota</taxon>
        <taxon>Mollicutes</taxon>
        <taxon>Mycoplasmataceae</taxon>
        <taxon>Mycoplasma</taxon>
    </lineage>
</organism>